<dbReference type="EMBL" id="CAADIW010000015">
    <property type="protein sequence ID" value="VFS23808.1"/>
    <property type="molecule type" value="Genomic_DNA"/>
</dbReference>
<keyword evidence="2" id="KW-0378">Hydrolase</keyword>
<dbReference type="CDD" id="cd01949">
    <property type="entry name" value="GGDEF"/>
    <property type="match status" value="1"/>
</dbReference>
<feature type="domain" description="GGDEF" evidence="1">
    <location>
        <begin position="7"/>
        <end position="139"/>
    </location>
</feature>
<dbReference type="PROSITE" id="PS50887">
    <property type="entry name" value="GGDEF"/>
    <property type="match status" value="1"/>
</dbReference>
<dbReference type="InterPro" id="IPR052155">
    <property type="entry name" value="Biofilm_reg_signaling"/>
</dbReference>
<dbReference type="PANTHER" id="PTHR44757">
    <property type="entry name" value="DIGUANYLATE CYCLASE DGCP"/>
    <property type="match status" value="1"/>
</dbReference>
<evidence type="ECO:0000313" key="2">
    <source>
        <dbReference type="EMBL" id="VFS23808.1"/>
    </source>
</evidence>
<dbReference type="InterPro" id="IPR000160">
    <property type="entry name" value="GGDEF_dom"/>
</dbReference>
<dbReference type="GO" id="GO:0071111">
    <property type="term" value="F:cyclic-guanylate-specific phosphodiesterase activity"/>
    <property type="evidence" value="ECO:0007669"/>
    <property type="project" value="UniProtKB-EC"/>
</dbReference>
<dbReference type="SUPFAM" id="SSF141868">
    <property type="entry name" value="EAL domain-like"/>
    <property type="match status" value="1"/>
</dbReference>
<dbReference type="InterPro" id="IPR035919">
    <property type="entry name" value="EAL_sf"/>
</dbReference>
<evidence type="ECO:0000259" key="1">
    <source>
        <dbReference type="PROSITE" id="PS50887"/>
    </source>
</evidence>
<dbReference type="Gene3D" id="3.20.20.450">
    <property type="entry name" value="EAL domain"/>
    <property type="match status" value="1"/>
</dbReference>
<dbReference type="SUPFAM" id="SSF55073">
    <property type="entry name" value="Nucleotide cyclase"/>
    <property type="match status" value="1"/>
</dbReference>
<dbReference type="NCBIfam" id="TIGR00254">
    <property type="entry name" value="GGDEF"/>
    <property type="match status" value="1"/>
</dbReference>
<dbReference type="PANTHER" id="PTHR44757:SF2">
    <property type="entry name" value="BIOFILM ARCHITECTURE MAINTENANCE PROTEIN MBAA"/>
    <property type="match status" value="1"/>
</dbReference>
<evidence type="ECO:0000313" key="3">
    <source>
        <dbReference type="Proteomes" id="UP000351155"/>
    </source>
</evidence>
<dbReference type="InterPro" id="IPR043128">
    <property type="entry name" value="Rev_trsase/Diguanyl_cyclase"/>
</dbReference>
<dbReference type="SMART" id="SM00267">
    <property type="entry name" value="GGDEF"/>
    <property type="match status" value="1"/>
</dbReference>
<protein>
    <submittedName>
        <fullName evidence="2">Diguanylate cyclase/phosphodiesterase with MHYT sensor</fullName>
        <ecNumber evidence="2">3.1.4.52</ecNumber>
    </submittedName>
</protein>
<dbReference type="Proteomes" id="UP000351155">
    <property type="component" value="Unassembled WGS sequence"/>
</dbReference>
<gene>
    <name evidence="2" type="primary">gmr_1</name>
    <name evidence="2" type="ORF">NCTC12126_02072</name>
</gene>
<proteinExistence type="predicted"/>
<dbReference type="Pfam" id="PF00990">
    <property type="entry name" value="GGDEF"/>
    <property type="match status" value="1"/>
</dbReference>
<dbReference type="EC" id="3.1.4.52" evidence="2"/>
<dbReference type="AlphaFoldDB" id="A0A484XI86"/>
<reference evidence="2 3" key="1">
    <citation type="submission" date="2019-03" db="EMBL/GenBank/DDBJ databases">
        <authorList>
            <consortium name="Pathogen Informatics"/>
        </authorList>
    </citation>
    <scope>NUCLEOTIDE SEQUENCE [LARGE SCALE GENOMIC DNA]</scope>
    <source>
        <strain evidence="2 3">NCTC12126</strain>
    </source>
</reference>
<name>A0A484XI86_9ENTR</name>
<dbReference type="Gene3D" id="3.30.70.270">
    <property type="match status" value="1"/>
</dbReference>
<accession>A0A484XI86</accession>
<organism evidence="2 3">
    <name type="scientific">Enterobacter cancerogenus</name>
    <dbReference type="NCBI Taxonomy" id="69218"/>
    <lineage>
        <taxon>Bacteria</taxon>
        <taxon>Pseudomonadati</taxon>
        <taxon>Pseudomonadota</taxon>
        <taxon>Gammaproteobacteria</taxon>
        <taxon>Enterobacterales</taxon>
        <taxon>Enterobacteriaceae</taxon>
        <taxon>Enterobacter</taxon>
        <taxon>Enterobacter cloacae complex</taxon>
    </lineage>
</organism>
<dbReference type="InterPro" id="IPR029787">
    <property type="entry name" value="Nucleotide_cyclase"/>
</dbReference>
<sequence>MRFSIKKSFAVVFLDIDHFKRVNDTWGHHVGDELLIAVAQRITARLSREITLARLGGDAFILLLPDYDDEKLNLLLTPLLEDIRRPLSVCGHTLSVTLSAGVSLYPEHGETLHELKLKADAAMQHIKREGRNGWACTGHRCPPSSRQSRVFLQELSQALERDQFELWYQPTYIADQNAIHGFEALLRCGIRSKAFYFQTCFYRRWSKRAYRAGGKLGH</sequence>